<dbReference type="PANTHER" id="PTHR12483">
    <property type="entry name" value="SOLUTE CARRIER FAMILY 31 COPPER TRANSPORTERS"/>
    <property type="match status" value="1"/>
</dbReference>
<protein>
    <recommendedName>
        <fullName evidence="4">Copper transport protein</fullName>
    </recommendedName>
</protein>
<dbReference type="GO" id="GO:0016020">
    <property type="term" value="C:membrane"/>
    <property type="evidence" value="ECO:0007669"/>
    <property type="project" value="UniProtKB-SubCell"/>
</dbReference>
<dbReference type="GO" id="GO:0005375">
    <property type="term" value="F:copper ion transmembrane transporter activity"/>
    <property type="evidence" value="ECO:0007669"/>
    <property type="project" value="UniProtKB-UniRule"/>
</dbReference>
<evidence type="ECO:0000313" key="6">
    <source>
        <dbReference type="Proteomes" id="UP001412239"/>
    </source>
</evidence>
<evidence type="ECO:0000256" key="2">
    <source>
        <dbReference type="ARBA" id="ARBA00022989"/>
    </source>
</evidence>
<keyword evidence="2 4" id="KW-1133">Transmembrane helix</keyword>
<comment type="similarity">
    <text evidence="4">Belongs to the copper transporter (Ctr) (TC 1.A.56) family. SLC31A subfamily.</text>
</comment>
<keyword evidence="4" id="KW-0813">Transport</keyword>
<dbReference type="AlphaFoldDB" id="A0A292PIK3"/>
<gene>
    <name evidence="5" type="ORF">GSTUAT00009134001</name>
</gene>
<dbReference type="InterPro" id="IPR007274">
    <property type="entry name" value="Cop_transporter"/>
</dbReference>
<feature type="transmembrane region" description="Helical" evidence="4">
    <location>
        <begin position="57"/>
        <end position="75"/>
    </location>
</feature>
<sequence>MDHSTHDHHAHLMHASANSNMHASPGAHNCQMSMFFTWSTKDLCLVFRSWHVRNTTTLILSLLAVIALSAGYELVRDLARRYEARVDGALSISEETSSLLPGRAGAVAGAGEAGRKRRNGRIGKAMFYGVQVFYSFFIMLLFMTYNGWVMISVAVGSAIGYTIWGGSGAAKSVACH</sequence>
<evidence type="ECO:0000256" key="3">
    <source>
        <dbReference type="ARBA" id="ARBA00023136"/>
    </source>
</evidence>
<keyword evidence="1 4" id="KW-0812">Transmembrane</keyword>
<accession>A0A292PIK3</accession>
<feature type="transmembrane region" description="Helical" evidence="4">
    <location>
        <begin position="149"/>
        <end position="170"/>
    </location>
</feature>
<keyword evidence="6" id="KW-1185">Reference proteome</keyword>
<comment type="subcellular location">
    <subcellularLocation>
        <location evidence="4">Membrane</location>
        <topology evidence="4">Multi-pass membrane protein</topology>
    </subcellularLocation>
</comment>
<dbReference type="Proteomes" id="UP001412239">
    <property type="component" value="Unassembled WGS sequence"/>
</dbReference>
<evidence type="ECO:0000256" key="1">
    <source>
        <dbReference type="ARBA" id="ARBA00022692"/>
    </source>
</evidence>
<keyword evidence="4" id="KW-0406">Ion transport</keyword>
<evidence type="ECO:0000256" key="4">
    <source>
        <dbReference type="RuleBase" id="RU367022"/>
    </source>
</evidence>
<dbReference type="EMBL" id="LN891353">
    <property type="protein sequence ID" value="CUS06784.1"/>
    <property type="molecule type" value="Genomic_DNA"/>
</dbReference>
<evidence type="ECO:0000313" key="5">
    <source>
        <dbReference type="EMBL" id="CUS06784.1"/>
    </source>
</evidence>
<keyword evidence="4" id="KW-0186">Copper</keyword>
<keyword evidence="3 4" id="KW-0472">Membrane</keyword>
<reference evidence="5" key="1">
    <citation type="submission" date="2015-10" db="EMBL/GenBank/DDBJ databases">
        <authorList>
            <person name="Regsiter A."/>
            <person name="william w."/>
        </authorList>
    </citation>
    <scope>NUCLEOTIDE SEQUENCE</scope>
    <source>
        <strain evidence="5">Montdore</strain>
    </source>
</reference>
<feature type="transmembrane region" description="Helical" evidence="4">
    <location>
        <begin position="125"/>
        <end position="143"/>
    </location>
</feature>
<dbReference type="Pfam" id="PF04145">
    <property type="entry name" value="Ctr"/>
    <property type="match status" value="1"/>
</dbReference>
<keyword evidence="4" id="KW-0187">Copper transport</keyword>
<proteinExistence type="inferred from homology"/>
<organism evidence="5 6">
    <name type="scientific">Tuber aestivum</name>
    <name type="common">summer truffle</name>
    <dbReference type="NCBI Taxonomy" id="59557"/>
    <lineage>
        <taxon>Eukaryota</taxon>
        <taxon>Fungi</taxon>
        <taxon>Dikarya</taxon>
        <taxon>Ascomycota</taxon>
        <taxon>Pezizomycotina</taxon>
        <taxon>Pezizomycetes</taxon>
        <taxon>Pezizales</taxon>
        <taxon>Tuberaceae</taxon>
        <taxon>Tuber</taxon>
    </lineage>
</organism>
<name>A0A292PIK3_9PEZI</name>
<dbReference type="PANTHER" id="PTHR12483:SF115">
    <property type="entry name" value="COPPER TRANSPORT PROTEIN"/>
    <property type="match status" value="1"/>
</dbReference>